<feature type="active site" evidence="4">
    <location>
        <position position="75"/>
    </location>
</feature>
<evidence type="ECO:0000256" key="7">
    <source>
        <dbReference type="SAM" id="Phobius"/>
    </source>
</evidence>
<feature type="transmembrane region" description="Helical" evidence="7">
    <location>
        <begin position="411"/>
        <end position="434"/>
    </location>
</feature>
<evidence type="ECO:0000259" key="8">
    <source>
        <dbReference type="PROSITE" id="PS51767"/>
    </source>
</evidence>
<dbReference type="InterPro" id="IPR034164">
    <property type="entry name" value="Pepsin-like_dom"/>
</dbReference>
<dbReference type="Proteomes" id="UP000664859">
    <property type="component" value="Unassembled WGS sequence"/>
</dbReference>
<evidence type="ECO:0000256" key="1">
    <source>
        <dbReference type="ARBA" id="ARBA00007447"/>
    </source>
</evidence>
<dbReference type="EMBL" id="JAFCMP010000001">
    <property type="protein sequence ID" value="KAG5192930.1"/>
    <property type="molecule type" value="Genomic_DNA"/>
</dbReference>
<keyword evidence="6" id="KW-0378">Hydrolase</keyword>
<dbReference type="GO" id="GO:0005764">
    <property type="term" value="C:lysosome"/>
    <property type="evidence" value="ECO:0007669"/>
    <property type="project" value="TreeGrafter"/>
</dbReference>
<dbReference type="SUPFAM" id="SSF50630">
    <property type="entry name" value="Acid proteases"/>
    <property type="match status" value="1"/>
</dbReference>
<accession>A0A835ZFV3</accession>
<keyword evidence="3 6" id="KW-0064">Aspartyl protease</keyword>
<dbReference type="PANTHER" id="PTHR47966:SF51">
    <property type="entry name" value="BETA-SITE APP-CLEAVING ENZYME, ISOFORM A-RELATED"/>
    <property type="match status" value="1"/>
</dbReference>
<evidence type="ECO:0000313" key="9">
    <source>
        <dbReference type="EMBL" id="KAG5192930.1"/>
    </source>
</evidence>
<comment type="caution">
    <text evidence="9">The sequence shown here is derived from an EMBL/GenBank/DDBJ whole genome shotgun (WGS) entry which is preliminary data.</text>
</comment>
<keyword evidence="7" id="KW-0472">Membrane</keyword>
<sequence length="498" mass="53519">MCAGYLNDSRRSTQSHQCPRIYLNFPLFPPSPLIPPIRPPPPQLGVLSLANYFNNQYVGTISVGLPAQDLTVVLDTGSSDLWIPGWGCTLCGNHATFDGTRSLTYRPLMSGDSPRLFEIDYGSGAVRGTQAMERVSLGGLVLEDVAFGEVLYEDQQIRNFMMDGIAGLGFSGLSIITRPTLLDLLRKQHADLPALFSVYLSTDPHDASRPSHLAFGGFDLDIVSANATWHYTPVVRQAYGELRYWTVKVTGVGVVGTRGKDRGRRVMSQCPGGCLAIVDTGTSGIAVPEVIYGDLVAQVTKGLNCRGTQCIGAKASDFPDLVFSIYPDNVFPLRNEDYVVCTGWGQCLVKLQPSFGGSYWILGDTFLQAYYAVFDVDNLRVGFACEGTCQGGTWHGKGGLLELEEAEQWRVWVLAAASVLGLVSAAYLAGSLIAPFTRRRRPQQPPPQAQQHGYAAIQDVEVSGEQGQSVAVEALYGGAAGSPVGGTYGALGGPSDKC</sequence>
<proteinExistence type="inferred from homology"/>
<comment type="similarity">
    <text evidence="1 6">Belongs to the peptidase A1 family.</text>
</comment>
<dbReference type="PROSITE" id="PS51767">
    <property type="entry name" value="PEPTIDASE_A1"/>
    <property type="match status" value="1"/>
</dbReference>
<name>A0A835ZFV3_9STRA</name>
<evidence type="ECO:0000256" key="2">
    <source>
        <dbReference type="ARBA" id="ARBA00022670"/>
    </source>
</evidence>
<gene>
    <name evidence="9" type="ORF">JKP88DRAFT_156671</name>
</gene>
<feature type="active site" evidence="4">
    <location>
        <position position="279"/>
    </location>
</feature>
<feature type="disulfide bond" evidence="5">
    <location>
        <begin position="310"/>
        <end position="347"/>
    </location>
</feature>
<dbReference type="InterPro" id="IPR001969">
    <property type="entry name" value="Aspartic_peptidase_AS"/>
</dbReference>
<evidence type="ECO:0000313" key="10">
    <source>
        <dbReference type="Proteomes" id="UP000664859"/>
    </source>
</evidence>
<protein>
    <submittedName>
        <fullName evidence="9">Aspartic peptidase domain-containing protein</fullName>
    </submittedName>
</protein>
<dbReference type="InterPro" id="IPR033121">
    <property type="entry name" value="PEPTIDASE_A1"/>
</dbReference>
<evidence type="ECO:0000256" key="4">
    <source>
        <dbReference type="PIRSR" id="PIRSR601461-1"/>
    </source>
</evidence>
<dbReference type="FunFam" id="2.40.70.10:FF:000008">
    <property type="entry name" value="Cathepsin D"/>
    <property type="match status" value="1"/>
</dbReference>
<dbReference type="PROSITE" id="PS00141">
    <property type="entry name" value="ASP_PROTEASE"/>
    <property type="match status" value="1"/>
</dbReference>
<dbReference type="PANTHER" id="PTHR47966">
    <property type="entry name" value="BETA-SITE APP-CLEAVING ENZYME, ISOFORM A-RELATED"/>
    <property type="match status" value="1"/>
</dbReference>
<evidence type="ECO:0000256" key="6">
    <source>
        <dbReference type="RuleBase" id="RU000454"/>
    </source>
</evidence>
<dbReference type="InterPro" id="IPR021109">
    <property type="entry name" value="Peptidase_aspartic_dom_sf"/>
</dbReference>
<organism evidence="9 10">
    <name type="scientific">Tribonema minus</name>
    <dbReference type="NCBI Taxonomy" id="303371"/>
    <lineage>
        <taxon>Eukaryota</taxon>
        <taxon>Sar</taxon>
        <taxon>Stramenopiles</taxon>
        <taxon>Ochrophyta</taxon>
        <taxon>PX clade</taxon>
        <taxon>Xanthophyceae</taxon>
        <taxon>Tribonematales</taxon>
        <taxon>Tribonemataceae</taxon>
        <taxon>Tribonema</taxon>
    </lineage>
</organism>
<keyword evidence="5" id="KW-1015">Disulfide bond</keyword>
<keyword evidence="2 6" id="KW-0645">Protease</keyword>
<evidence type="ECO:0000256" key="5">
    <source>
        <dbReference type="PIRSR" id="PIRSR601461-2"/>
    </source>
</evidence>
<feature type="domain" description="Peptidase A1" evidence="8">
    <location>
        <begin position="57"/>
        <end position="384"/>
    </location>
</feature>
<keyword evidence="10" id="KW-1185">Reference proteome</keyword>
<dbReference type="AlphaFoldDB" id="A0A835ZFV3"/>
<dbReference type="GO" id="GO:0004190">
    <property type="term" value="F:aspartic-type endopeptidase activity"/>
    <property type="evidence" value="ECO:0007669"/>
    <property type="project" value="UniProtKB-KW"/>
</dbReference>
<keyword evidence="7" id="KW-1133">Transmembrane helix</keyword>
<dbReference type="Gene3D" id="2.40.70.10">
    <property type="entry name" value="Acid Proteases"/>
    <property type="match status" value="2"/>
</dbReference>
<dbReference type="OrthoDB" id="771136at2759"/>
<keyword evidence="7" id="KW-0812">Transmembrane</keyword>
<dbReference type="CDD" id="cd05471">
    <property type="entry name" value="pepsin_like"/>
    <property type="match status" value="1"/>
</dbReference>
<dbReference type="Pfam" id="PF00026">
    <property type="entry name" value="Asp"/>
    <property type="match status" value="1"/>
</dbReference>
<evidence type="ECO:0000256" key="3">
    <source>
        <dbReference type="ARBA" id="ARBA00022750"/>
    </source>
</evidence>
<dbReference type="InterPro" id="IPR001461">
    <property type="entry name" value="Aspartic_peptidase_A1"/>
</dbReference>
<dbReference type="PRINTS" id="PR00792">
    <property type="entry name" value="PEPSIN"/>
</dbReference>
<dbReference type="GO" id="GO:0006508">
    <property type="term" value="P:proteolysis"/>
    <property type="evidence" value="ECO:0007669"/>
    <property type="project" value="UniProtKB-KW"/>
</dbReference>
<reference evidence="9" key="1">
    <citation type="submission" date="2021-02" db="EMBL/GenBank/DDBJ databases">
        <title>First Annotated Genome of the Yellow-green Alga Tribonema minus.</title>
        <authorList>
            <person name="Mahan K.M."/>
        </authorList>
    </citation>
    <scope>NUCLEOTIDE SEQUENCE</scope>
    <source>
        <strain evidence="9">UTEX B ZZ1240</strain>
    </source>
</reference>